<protein>
    <submittedName>
        <fullName evidence="1">Uncharacterized protein</fullName>
    </submittedName>
</protein>
<accession>A0A167WEV3</accession>
<evidence type="ECO:0000313" key="2">
    <source>
        <dbReference type="Proteomes" id="UP000078544"/>
    </source>
</evidence>
<name>A0A167WEV3_9HYPO</name>
<dbReference type="OrthoDB" id="6132182at2759"/>
<dbReference type="Proteomes" id="UP000078544">
    <property type="component" value="Unassembled WGS sequence"/>
</dbReference>
<keyword evidence="2" id="KW-1185">Reference proteome</keyword>
<evidence type="ECO:0000313" key="1">
    <source>
        <dbReference type="EMBL" id="KZZ88756.1"/>
    </source>
</evidence>
<gene>
    <name evidence="1" type="ORF">AAL_07957</name>
</gene>
<dbReference type="AlphaFoldDB" id="A0A167WEV3"/>
<organism evidence="1 2">
    <name type="scientific">Moelleriella libera RCEF 2490</name>
    <dbReference type="NCBI Taxonomy" id="1081109"/>
    <lineage>
        <taxon>Eukaryota</taxon>
        <taxon>Fungi</taxon>
        <taxon>Dikarya</taxon>
        <taxon>Ascomycota</taxon>
        <taxon>Pezizomycotina</taxon>
        <taxon>Sordariomycetes</taxon>
        <taxon>Hypocreomycetidae</taxon>
        <taxon>Hypocreales</taxon>
        <taxon>Clavicipitaceae</taxon>
        <taxon>Moelleriella</taxon>
    </lineage>
</organism>
<sequence length="552" mass="63071">MEQPEIWRRHFTRVDGPDQDTLMTAVEQIGLKDLFAQFLKSDQHWKLKNLDGLLRFYHDAKETNKKLKTFMIADGAHVNRSELPCQGSGWFNPHCRIMGVVEKDKNIVFIVGSDEVYSCDRFVQVASWDGNAFYFYAVEDINGDSENRQWTFQGSSFDAFTDGASYDTSYLGPFNGHVNGACIMKEIHHPWYHWHGETSLESCLSEGQLDTLKTLPYLTSNPSIPLAKVKNGEKLEEIVTKVVTAWFDRRYRNDFKATANFHPEFCCQNYNQAVKKLRLSLLQEWLTNDPPPDDAKLTLVELPKGTLGGGKQTNAWDVKKFLVVQECSEGIERRFVALQTSIEDAQGVLRLPHQLVSKELLTSILLLDFCNPVYSWRRGVLMQYLPPSTMIHKDGNFGMEQDFVDNIAASPYALDGHSPESQFLSIYRSQEQRNNQFQALKKYLNCVQRRLGKFQGLVDYLKLAESRRRIYRPLPLDEFGLTLPYALAIGPQEPLIEMTEDGSVQCIPERGFKFLMCWRETLHGVDPHLLPGDGSYAQARGSKCPRNSNIVA</sequence>
<proteinExistence type="predicted"/>
<comment type="caution">
    <text evidence="1">The sequence shown here is derived from an EMBL/GenBank/DDBJ whole genome shotgun (WGS) entry which is preliminary data.</text>
</comment>
<reference evidence="1 2" key="1">
    <citation type="journal article" date="2016" name="Genome Biol. Evol.">
        <title>Divergent and convergent evolution of fungal pathogenicity.</title>
        <authorList>
            <person name="Shang Y."/>
            <person name="Xiao G."/>
            <person name="Zheng P."/>
            <person name="Cen K."/>
            <person name="Zhan S."/>
            <person name="Wang C."/>
        </authorList>
    </citation>
    <scope>NUCLEOTIDE SEQUENCE [LARGE SCALE GENOMIC DNA]</scope>
    <source>
        <strain evidence="1 2">RCEF 2490</strain>
    </source>
</reference>
<dbReference type="EMBL" id="AZGY01000028">
    <property type="protein sequence ID" value="KZZ88756.1"/>
    <property type="molecule type" value="Genomic_DNA"/>
</dbReference>